<dbReference type="Proteomes" id="UP000199306">
    <property type="component" value="Unassembled WGS sequence"/>
</dbReference>
<reference evidence="1 2" key="1">
    <citation type="submission" date="2016-10" db="EMBL/GenBank/DDBJ databases">
        <authorList>
            <person name="de Groot N.N."/>
        </authorList>
    </citation>
    <scope>NUCLEOTIDE SEQUENCE [LARGE SCALE GENOMIC DNA]</scope>
    <source>
        <strain evidence="2">E92,LMG 26720,CCM 7988</strain>
    </source>
</reference>
<sequence>MITPTNCKKTNKSAIITYIFKIISFLIEIIS</sequence>
<evidence type="ECO:0000313" key="2">
    <source>
        <dbReference type="Proteomes" id="UP000199306"/>
    </source>
</evidence>
<gene>
    <name evidence="1" type="ORF">SAMN04515674_103213</name>
</gene>
<keyword evidence="2" id="KW-1185">Reference proteome</keyword>
<accession>A0A1I5QIP2</accession>
<protein>
    <submittedName>
        <fullName evidence="1">Uncharacterized protein</fullName>
    </submittedName>
</protein>
<dbReference type="AlphaFoldDB" id="A0A1I5QIP2"/>
<evidence type="ECO:0000313" key="1">
    <source>
        <dbReference type="EMBL" id="SFP45941.1"/>
    </source>
</evidence>
<dbReference type="STRING" id="1079859.SAMN04515674_103213"/>
<proteinExistence type="predicted"/>
<name>A0A1I5QIP2_9BACT</name>
<dbReference type="EMBL" id="FOXH01000003">
    <property type="protein sequence ID" value="SFP45941.1"/>
    <property type="molecule type" value="Genomic_DNA"/>
</dbReference>
<organism evidence="1 2">
    <name type="scientific">Pseudarcicella hirudinis</name>
    <dbReference type="NCBI Taxonomy" id="1079859"/>
    <lineage>
        <taxon>Bacteria</taxon>
        <taxon>Pseudomonadati</taxon>
        <taxon>Bacteroidota</taxon>
        <taxon>Cytophagia</taxon>
        <taxon>Cytophagales</taxon>
        <taxon>Flectobacillaceae</taxon>
        <taxon>Pseudarcicella</taxon>
    </lineage>
</organism>